<proteinExistence type="predicted"/>
<gene>
    <name evidence="1" type="ORF">MADP07_00129</name>
</gene>
<evidence type="ECO:0000313" key="1">
    <source>
        <dbReference type="EMBL" id="MBW0602421.1"/>
    </source>
</evidence>
<accession>A0A9Q3L8Y2</accession>
<dbReference type="Proteomes" id="UP000746160">
    <property type="component" value="Unassembled WGS sequence"/>
</dbReference>
<dbReference type="EMBL" id="JABZFG010000001">
    <property type="protein sequence ID" value="MBW0602421.1"/>
    <property type="molecule type" value="Genomic_DNA"/>
</dbReference>
<reference evidence="1" key="1">
    <citation type="journal article" date="2021" name="Genes Genomics">
        <title>Comparative genomic analysis of Mycoplasma anatis strains.</title>
        <authorList>
            <person name="Zhou Q."/>
            <person name="Mai K."/>
            <person name="Yang D."/>
            <person name="Liu J."/>
            <person name="Yan Z."/>
            <person name="Luo C."/>
            <person name="Tan Y."/>
            <person name="Cao S."/>
            <person name="Zhou Q."/>
            <person name="Chen L."/>
            <person name="Chen F."/>
        </authorList>
    </citation>
    <scope>NUCLEOTIDE SEQUENCE</scope>
    <source>
        <strain evidence="1">DP07</strain>
    </source>
</reference>
<organism evidence="1 2">
    <name type="scientific">Mycoplasmopsis anatis</name>
    <dbReference type="NCBI Taxonomy" id="171279"/>
    <lineage>
        <taxon>Bacteria</taxon>
        <taxon>Bacillati</taxon>
        <taxon>Mycoplasmatota</taxon>
        <taxon>Mycoplasmoidales</taxon>
        <taxon>Metamycoplasmataceae</taxon>
        <taxon>Mycoplasmopsis</taxon>
    </lineage>
</organism>
<comment type="caution">
    <text evidence="1">The sequence shown here is derived from an EMBL/GenBank/DDBJ whole genome shotgun (WGS) entry which is preliminary data.</text>
</comment>
<sequence length="112" mass="13721">MNIYKLEQINDKIKYINENFNSTPFNKREKLMDELETMLFKFIIEEVDVCKQCTQKNPKFNYYKSQKMFVHNKCGYIIPALQLLNSFDFVKRNLEDYGKIFSEIQDWHWLIF</sequence>
<protein>
    <submittedName>
        <fullName evidence="1">Uncharacterized protein</fullName>
    </submittedName>
</protein>
<dbReference type="AlphaFoldDB" id="A0A9Q3L8Y2"/>
<evidence type="ECO:0000313" key="2">
    <source>
        <dbReference type="Proteomes" id="UP000746160"/>
    </source>
</evidence>
<dbReference type="RefSeq" id="WP_218675253.1">
    <property type="nucleotide sequence ID" value="NZ_JABZFC010000008.1"/>
</dbReference>
<name>A0A9Q3L8Y2_9BACT</name>